<accession>A0A2S4WC74</accession>
<dbReference type="EMBL" id="PKSM01000049">
    <property type="protein sequence ID" value="POW19395.1"/>
    <property type="molecule type" value="Genomic_DNA"/>
</dbReference>
<evidence type="ECO:0000256" key="1">
    <source>
        <dbReference type="SAM" id="MobiDB-lite"/>
    </source>
</evidence>
<feature type="compositionally biased region" description="Polar residues" evidence="1">
    <location>
        <begin position="183"/>
        <end position="195"/>
    </location>
</feature>
<reference evidence="4" key="3">
    <citation type="journal article" date="2018" name="Mol. Plant Microbe Interact.">
        <title>Genome sequence resources for the wheat stripe rust pathogen (Puccinia striiformis f. sp. tritici) and the barley stripe rust pathogen (Puccinia striiformis f. sp. hordei).</title>
        <authorList>
            <person name="Xia C."/>
            <person name="Wang M."/>
            <person name="Yin C."/>
            <person name="Cornejo O.E."/>
            <person name="Hulbert S.H."/>
            <person name="Chen X."/>
        </authorList>
    </citation>
    <scope>NUCLEOTIDE SEQUENCE [LARGE SCALE GENOMIC DNA]</scope>
    <source>
        <strain evidence="4">93TX-2</strain>
    </source>
</reference>
<dbReference type="OrthoDB" id="2506307at2759"/>
<organism evidence="3 4">
    <name type="scientific">Puccinia striiformis</name>
    <dbReference type="NCBI Taxonomy" id="27350"/>
    <lineage>
        <taxon>Eukaryota</taxon>
        <taxon>Fungi</taxon>
        <taxon>Dikarya</taxon>
        <taxon>Basidiomycota</taxon>
        <taxon>Pucciniomycotina</taxon>
        <taxon>Pucciniomycetes</taxon>
        <taxon>Pucciniales</taxon>
        <taxon>Pucciniaceae</taxon>
        <taxon>Puccinia</taxon>
    </lineage>
</organism>
<protein>
    <recommendedName>
        <fullName evidence="2">Shieldin complex subunit 2 first OB fold domain-containing protein</fullName>
    </recommendedName>
</protein>
<name>A0A2S4WC74_9BASI</name>
<dbReference type="Pfam" id="PF21669">
    <property type="entry name" value="SHLD2_OB1"/>
    <property type="match status" value="1"/>
</dbReference>
<feature type="compositionally biased region" description="Basic and acidic residues" evidence="1">
    <location>
        <begin position="56"/>
        <end position="68"/>
    </location>
</feature>
<feature type="domain" description="Shieldin complex subunit 2 first OB fold" evidence="2">
    <location>
        <begin position="225"/>
        <end position="305"/>
    </location>
</feature>
<dbReference type="VEuPathDB" id="FungiDB:PSTT_02950"/>
<dbReference type="VEuPathDB" id="FungiDB:PSHT_04717"/>
<feature type="region of interest" description="Disordered" evidence="1">
    <location>
        <begin position="92"/>
        <end position="132"/>
    </location>
</feature>
<comment type="caution">
    <text evidence="3">The sequence shown here is derived from an EMBL/GenBank/DDBJ whole genome shotgun (WGS) entry which is preliminary data.</text>
</comment>
<gene>
    <name evidence="3" type="ORF">PSHT_04717</name>
</gene>
<dbReference type="InterPro" id="IPR012340">
    <property type="entry name" value="NA-bd_OB-fold"/>
</dbReference>
<proteinExistence type="predicted"/>
<evidence type="ECO:0000313" key="4">
    <source>
        <dbReference type="Proteomes" id="UP000238274"/>
    </source>
</evidence>
<feature type="compositionally biased region" description="Basic and acidic residues" evidence="1">
    <location>
        <begin position="110"/>
        <end position="122"/>
    </location>
</feature>
<feature type="compositionally biased region" description="Low complexity" evidence="1">
    <location>
        <begin position="37"/>
        <end position="48"/>
    </location>
</feature>
<reference evidence="3 4" key="1">
    <citation type="submission" date="2017-12" db="EMBL/GenBank/DDBJ databases">
        <title>Gene loss provides genomic basis for host adaptation in cereal stripe rust fungi.</title>
        <authorList>
            <person name="Xia C."/>
        </authorList>
    </citation>
    <scope>NUCLEOTIDE SEQUENCE [LARGE SCALE GENOMIC DNA]</scope>
    <source>
        <strain evidence="3 4">93TX-2</strain>
    </source>
</reference>
<dbReference type="Proteomes" id="UP000238274">
    <property type="component" value="Unassembled WGS sequence"/>
</dbReference>
<evidence type="ECO:0000259" key="2">
    <source>
        <dbReference type="Pfam" id="PF21669"/>
    </source>
</evidence>
<evidence type="ECO:0000313" key="3">
    <source>
        <dbReference type="EMBL" id="POW19395.1"/>
    </source>
</evidence>
<dbReference type="SUPFAM" id="SSF50249">
    <property type="entry name" value="Nucleic acid-binding proteins"/>
    <property type="match status" value="1"/>
</dbReference>
<dbReference type="AlphaFoldDB" id="A0A2S4WC74"/>
<feature type="compositionally biased region" description="Polar residues" evidence="1">
    <location>
        <begin position="92"/>
        <end position="102"/>
    </location>
</feature>
<feature type="region of interest" description="Disordered" evidence="1">
    <location>
        <begin position="345"/>
        <end position="384"/>
    </location>
</feature>
<feature type="compositionally biased region" description="Polar residues" evidence="1">
    <location>
        <begin position="361"/>
        <end position="384"/>
    </location>
</feature>
<feature type="region of interest" description="Disordered" evidence="1">
    <location>
        <begin position="34"/>
        <end position="69"/>
    </location>
</feature>
<feature type="region of interest" description="Disordered" evidence="1">
    <location>
        <begin position="148"/>
        <end position="195"/>
    </location>
</feature>
<sequence>MSSKRYIVFGNPPTIHQLRTWPTSSDKPAWKTRTIFSSSPARPSSERPTQSQLLKTKSEPLLDLHRPSSTESIALSSPVLVAGPSRRISRNLTVSFESQDQHPVSRKRPKLGDERDEVHSGDASEVAATNSESMDYYQSQLDYRDSFADNSADTSLTPTPGNRTSCLLSHTQQDSRDPPSLPGANQPSTQSETTYSESMIVNPPQWHFDSRSCTPLDRLEVLPGTLYDILIYVCDKKPLTTIELKKPRKDGSSTVDLAHFECMDDSGSSLKLVLWEEVAESLDSACFVGDIIYLSGIAVSSYQGKPQASSTSGTRAQICFRLHPTHPTHLQLYCPDLRLAYDPTTRRNKHSRHTQQKDSLSKTSSTTASCLHPTFQNDDQHPHNTYFSFPSYESHFFGPMEEEPTPATPTLTEKIRQPHLDIATQAYPIIQRDPHREAEVELGFVLAAIRLASTLRNPPRLASTSAPRTRLAQAL</sequence>
<dbReference type="InterPro" id="IPR049507">
    <property type="entry name" value="SHLD2_OB1"/>
</dbReference>
<feature type="compositionally biased region" description="Polar residues" evidence="1">
    <location>
        <begin position="148"/>
        <end position="172"/>
    </location>
</feature>
<keyword evidence="4" id="KW-1185">Reference proteome</keyword>
<reference evidence="4" key="2">
    <citation type="journal article" date="2018" name="BMC Genomics">
        <title>Genomic insights into host adaptation between the wheat stripe rust pathogen (Puccinia striiformis f. sp. tritici) and the barley stripe rust pathogen (Puccinia striiformis f. sp. hordei).</title>
        <authorList>
            <person name="Xia C."/>
            <person name="Wang M."/>
            <person name="Yin C."/>
            <person name="Cornejo O.E."/>
            <person name="Hulbert S.H."/>
            <person name="Chen X."/>
        </authorList>
    </citation>
    <scope>NUCLEOTIDE SEQUENCE [LARGE SCALE GENOMIC DNA]</scope>
    <source>
        <strain evidence="4">93TX-2</strain>
    </source>
</reference>
<dbReference type="Gene3D" id="2.40.50.140">
    <property type="entry name" value="Nucleic acid-binding proteins"/>
    <property type="match status" value="1"/>
</dbReference>